<evidence type="ECO:0000313" key="2">
    <source>
        <dbReference type="Proteomes" id="UP000623129"/>
    </source>
</evidence>
<dbReference type="Gene3D" id="3.80.10.10">
    <property type="entry name" value="Ribonuclease Inhibitor"/>
    <property type="match status" value="1"/>
</dbReference>
<keyword evidence="2" id="KW-1185">Reference proteome</keyword>
<evidence type="ECO:0008006" key="3">
    <source>
        <dbReference type="Google" id="ProtNLM"/>
    </source>
</evidence>
<dbReference type="PANTHER" id="PTHR34223:SF51">
    <property type="entry name" value="OS06G0556300 PROTEIN"/>
    <property type="match status" value="1"/>
</dbReference>
<comment type="caution">
    <text evidence="1">The sequence shown here is derived from an EMBL/GenBank/DDBJ whole genome shotgun (WGS) entry which is preliminary data.</text>
</comment>
<dbReference type="Proteomes" id="UP000623129">
    <property type="component" value="Unassembled WGS sequence"/>
</dbReference>
<reference evidence="1" key="1">
    <citation type="submission" date="2020-01" db="EMBL/GenBank/DDBJ databases">
        <title>Genome sequence of Kobresia littledalei, the first chromosome-level genome in the family Cyperaceae.</title>
        <authorList>
            <person name="Qu G."/>
        </authorList>
    </citation>
    <scope>NUCLEOTIDE SEQUENCE</scope>
    <source>
        <strain evidence="1">C.B.Clarke</strain>
        <tissue evidence="1">Leaf</tissue>
    </source>
</reference>
<accession>A0A833VKY4</accession>
<dbReference type="SUPFAM" id="SSF52047">
    <property type="entry name" value="RNI-like"/>
    <property type="match status" value="1"/>
</dbReference>
<dbReference type="InterPro" id="IPR053197">
    <property type="entry name" value="F-box_SCFL_complex_component"/>
</dbReference>
<proteinExistence type="predicted"/>
<dbReference type="AlphaFoldDB" id="A0A833VKY4"/>
<protein>
    <recommendedName>
        <fullName evidence="3">F-box/LRR-repeat protein</fullName>
    </recommendedName>
</protein>
<sequence length="173" mass="19654">MTWILYAIKCNAKVIEIDVIDYERLPQCMFNSASLEELNLCIISRIDKDDSDILKKLAFGCPALEDLYLNECNMDIRVVSFPKLKYLNIRSEAVEHTWVESIRAPNLVSLVLDGCAQFFGETSLEKMPSLMRAAISLWSCYCFDAEKCNLLRAVANIQNLELSGSKILLNALY</sequence>
<evidence type="ECO:0000313" key="1">
    <source>
        <dbReference type="EMBL" id="KAF3327298.1"/>
    </source>
</evidence>
<dbReference type="InterPro" id="IPR032675">
    <property type="entry name" value="LRR_dom_sf"/>
</dbReference>
<gene>
    <name evidence="1" type="ORF">FCM35_KLT07416</name>
</gene>
<organism evidence="1 2">
    <name type="scientific">Carex littledalei</name>
    <dbReference type="NCBI Taxonomy" id="544730"/>
    <lineage>
        <taxon>Eukaryota</taxon>
        <taxon>Viridiplantae</taxon>
        <taxon>Streptophyta</taxon>
        <taxon>Embryophyta</taxon>
        <taxon>Tracheophyta</taxon>
        <taxon>Spermatophyta</taxon>
        <taxon>Magnoliopsida</taxon>
        <taxon>Liliopsida</taxon>
        <taxon>Poales</taxon>
        <taxon>Cyperaceae</taxon>
        <taxon>Cyperoideae</taxon>
        <taxon>Cariceae</taxon>
        <taxon>Carex</taxon>
        <taxon>Carex subgen. Euthyceras</taxon>
    </lineage>
</organism>
<dbReference type="PANTHER" id="PTHR34223">
    <property type="entry name" value="OS11G0201299 PROTEIN"/>
    <property type="match status" value="1"/>
</dbReference>
<dbReference type="EMBL" id="SWLB01000017">
    <property type="protein sequence ID" value="KAF3327298.1"/>
    <property type="molecule type" value="Genomic_DNA"/>
</dbReference>
<dbReference type="OrthoDB" id="609338at2759"/>
<name>A0A833VKY4_9POAL</name>